<dbReference type="PANTHER" id="PTHR43358:SF4">
    <property type="entry name" value="ALPHA_BETA HYDROLASE FOLD-1 DOMAIN-CONTAINING PROTEIN"/>
    <property type="match status" value="1"/>
</dbReference>
<feature type="signal peptide" evidence="1">
    <location>
        <begin position="1"/>
        <end position="18"/>
    </location>
</feature>
<evidence type="ECO:0000313" key="3">
    <source>
        <dbReference type="EMBL" id="PCS08276.1"/>
    </source>
</evidence>
<dbReference type="PANTHER" id="PTHR43358">
    <property type="entry name" value="ALPHA/BETA-HYDROLASE"/>
    <property type="match status" value="1"/>
</dbReference>
<dbReference type="InterPro" id="IPR041498">
    <property type="entry name" value="Big_6"/>
</dbReference>
<dbReference type="InterPro" id="IPR029058">
    <property type="entry name" value="AB_hydrolase_fold"/>
</dbReference>
<dbReference type="EMBL" id="JXJX01000001">
    <property type="protein sequence ID" value="PCS08276.1"/>
    <property type="molecule type" value="Genomic_DNA"/>
</dbReference>
<protein>
    <recommendedName>
        <fullName evidence="2">Bacterial Ig domain-containing protein</fullName>
    </recommendedName>
</protein>
<dbReference type="OrthoDB" id="2243937at2"/>
<feature type="domain" description="Bacterial Ig" evidence="2">
    <location>
        <begin position="603"/>
        <end position="677"/>
    </location>
</feature>
<dbReference type="InterPro" id="IPR013783">
    <property type="entry name" value="Ig-like_fold"/>
</dbReference>
<dbReference type="AlphaFoldDB" id="A0A2A5S473"/>
<accession>A0A2A5S473</accession>
<name>A0A2A5S473_9LACT</name>
<dbReference type="Gene3D" id="2.60.120.260">
    <property type="entry name" value="Galactose-binding domain-like"/>
    <property type="match status" value="1"/>
</dbReference>
<keyword evidence="4" id="KW-1185">Reference proteome</keyword>
<reference evidence="3 4" key="1">
    <citation type="submission" date="2014-12" db="EMBL/GenBank/DDBJ databases">
        <title>Draft genome sequences of 10 type strains of Lactococcus.</title>
        <authorList>
            <person name="Sun Z."/>
            <person name="Zhong Z."/>
            <person name="Liu W."/>
            <person name="Zhang W."/>
            <person name="Zhang H."/>
        </authorList>
    </citation>
    <scope>NUCLEOTIDE SEQUENCE [LARGE SCALE GENOMIC DNA]</scope>
    <source>
        <strain evidence="3 4">DSM 20686</strain>
    </source>
</reference>
<evidence type="ECO:0000259" key="2">
    <source>
        <dbReference type="Pfam" id="PF17936"/>
    </source>
</evidence>
<dbReference type="Proteomes" id="UP000242246">
    <property type="component" value="Unassembled WGS sequence"/>
</dbReference>
<dbReference type="Pfam" id="PF17936">
    <property type="entry name" value="Big_6"/>
    <property type="match status" value="1"/>
</dbReference>
<dbReference type="Gene3D" id="2.60.40.10">
    <property type="entry name" value="Immunoglobulins"/>
    <property type="match status" value="1"/>
</dbReference>
<dbReference type="RefSeq" id="WP_068159778.1">
    <property type="nucleotide sequence ID" value="NZ_JXJX01000001.1"/>
</dbReference>
<evidence type="ECO:0000313" key="4">
    <source>
        <dbReference type="Proteomes" id="UP000242246"/>
    </source>
</evidence>
<dbReference type="InterPro" id="IPR052920">
    <property type="entry name" value="DNA-binding_regulatory"/>
</dbReference>
<organism evidence="3 4">
    <name type="scientific">Pseudolactococcus plantarum</name>
    <dbReference type="NCBI Taxonomy" id="1365"/>
    <lineage>
        <taxon>Bacteria</taxon>
        <taxon>Bacillati</taxon>
        <taxon>Bacillota</taxon>
        <taxon>Bacilli</taxon>
        <taxon>Lactobacillales</taxon>
        <taxon>Streptococcaceae</taxon>
        <taxon>Pseudolactococcus</taxon>
    </lineage>
</organism>
<proteinExistence type="predicted"/>
<keyword evidence="1" id="KW-0732">Signal</keyword>
<evidence type="ECO:0000256" key="1">
    <source>
        <dbReference type="SAM" id="SignalP"/>
    </source>
</evidence>
<comment type="caution">
    <text evidence="3">The sequence shown here is derived from an EMBL/GenBank/DDBJ whole genome shotgun (WGS) entry which is preliminary data.</text>
</comment>
<dbReference type="STRING" id="1348632.GCA_001591745_00123"/>
<dbReference type="Gene3D" id="3.40.50.1820">
    <property type="entry name" value="alpha/beta hydrolase"/>
    <property type="match status" value="1"/>
</dbReference>
<gene>
    <name evidence="3" type="ORF">RU87_GL000099</name>
</gene>
<sequence length="680" mass="76062">MKKTVLSCLLLGCLISQSAIPVAAAASTNYFEVKDGVYVVNDKQKTKTSKTLEDTIPKDTFTKKSASDRKALPKDEQIIVDSIEDYVNKKANLKNRALAGDLIDNAIVDLAFNFAFKRDNPLFNQISNILSSNGVADTTYIDWFNALTNKSKRTLTVLDAPTQKNILLQANYIDNGSNKTIILHNGYRAPMTGMLDMVKFYSDEGYNVLLPDTRSHNSSEGQYITFGYYEKDDLNKWINQEAELNPSRDIILAGVSMGAATTMLSQTIPNPNVKAYIEDCGYDSLAQQLRDTLHLLTRYFEYIPVLNWTDWYQKEGQLIDKLNEQKVKPILKFNLYDVSPFDSVSKTGIPKLFIHGEADSFIPPIAQNKLYGNAIGYKERLSVPGAAHALSFVTDYTRYTETVRSFIKTVYNLNTKMPVVAPDVNLLQNPTFTFNATNFTNWETSTNFDNSGFLTNPLERNSYSEFILKKSGTKQVVTAAQYNNGIRFYTADSYNDGLVGQNVPLISGQTYELSFNAKNETNAAFTYPNVLYGIDTVKKEDILKGDQTTSKSLQYTASENKAVKVKIGAKLGHNPFYDLTHHSHTTLNEVKLVNTDRTPPTGVNITNITKKGNTINISGRGEANTKIVIENQEGKLLLEKNTNNKGEFSLDLTKAQASLYHIFNVDIKGNKSESRVVVFQ</sequence>
<feature type="chain" id="PRO_5039582721" description="Bacterial Ig domain-containing protein" evidence="1">
    <location>
        <begin position="19"/>
        <end position="680"/>
    </location>
</feature>
<dbReference type="SUPFAM" id="SSF53474">
    <property type="entry name" value="alpha/beta-Hydrolases"/>
    <property type="match status" value="1"/>
</dbReference>